<reference evidence="3" key="1">
    <citation type="submission" date="2021-06" db="EMBL/GenBank/DDBJ databases">
        <authorList>
            <person name="Kallberg Y."/>
            <person name="Tangrot J."/>
            <person name="Rosling A."/>
        </authorList>
    </citation>
    <scope>NUCLEOTIDE SEQUENCE</scope>
    <source>
        <strain evidence="3">CL551</strain>
    </source>
</reference>
<evidence type="ECO:0000256" key="1">
    <source>
        <dbReference type="SAM" id="Phobius"/>
    </source>
</evidence>
<organism evidence="3 4">
    <name type="scientific">Acaulospora morrowiae</name>
    <dbReference type="NCBI Taxonomy" id="94023"/>
    <lineage>
        <taxon>Eukaryota</taxon>
        <taxon>Fungi</taxon>
        <taxon>Fungi incertae sedis</taxon>
        <taxon>Mucoromycota</taxon>
        <taxon>Glomeromycotina</taxon>
        <taxon>Glomeromycetes</taxon>
        <taxon>Diversisporales</taxon>
        <taxon>Acaulosporaceae</taxon>
        <taxon>Acaulospora</taxon>
    </lineage>
</organism>
<gene>
    <name evidence="3" type="ORF">AMORRO_LOCUS15779</name>
</gene>
<dbReference type="AlphaFoldDB" id="A0A9N9NT84"/>
<accession>A0A9N9NT84</accession>
<evidence type="ECO:0000313" key="3">
    <source>
        <dbReference type="EMBL" id="CAG8758772.1"/>
    </source>
</evidence>
<keyword evidence="4" id="KW-1185">Reference proteome</keyword>
<proteinExistence type="predicted"/>
<feature type="domain" description="TLDc" evidence="2">
    <location>
        <begin position="87"/>
        <end position="265"/>
    </location>
</feature>
<name>A0A9N9NT84_9GLOM</name>
<dbReference type="Proteomes" id="UP000789342">
    <property type="component" value="Unassembled WGS sequence"/>
</dbReference>
<protein>
    <submittedName>
        <fullName evidence="3">3558_t:CDS:1</fullName>
    </submittedName>
</protein>
<feature type="non-terminal residue" evidence="3">
    <location>
        <position position="1"/>
    </location>
</feature>
<evidence type="ECO:0000313" key="4">
    <source>
        <dbReference type="Proteomes" id="UP000789342"/>
    </source>
</evidence>
<feature type="transmembrane region" description="Helical" evidence="1">
    <location>
        <begin position="289"/>
        <end position="309"/>
    </location>
</feature>
<keyword evidence="1" id="KW-1133">Transmembrane helix</keyword>
<comment type="caution">
    <text evidence="3">The sequence shown here is derived from an EMBL/GenBank/DDBJ whole genome shotgun (WGS) entry which is preliminary data.</text>
</comment>
<dbReference type="Pfam" id="PF07534">
    <property type="entry name" value="TLD"/>
    <property type="match status" value="1"/>
</dbReference>
<sequence>DPEHWTAEQCNDLRSIMENFVYVIRWPYISGNEFSKNVVPYSKIFPEKFYKELVKYYVNPNESLQFRNFPKRVGKLESNLISIKHMNLISQWIKTQHNFILQQTKRSDRKMQYHYNLLIRGSRDGFSKSDFQRACQYMGPTIMIVKLEKSDVIIGGYNPLPWSTSNKNSIHARKSFIFAFDNDYNDPVMAGKLCKPKNIGTYPVISITDDGLKFGLDLTLKFADSNDLINSTLSYRNIEYTLLGNVQRQFENPINIEDFEIFSVHDTSNSDRNINGEPSEGVVEVDWSFWIWSWLIDIVWAFANLILIVKK</sequence>
<dbReference type="OrthoDB" id="684045at2759"/>
<dbReference type="EMBL" id="CAJVPV010039638">
    <property type="protein sequence ID" value="CAG8758772.1"/>
    <property type="molecule type" value="Genomic_DNA"/>
</dbReference>
<keyword evidence="1" id="KW-0472">Membrane</keyword>
<dbReference type="PROSITE" id="PS51886">
    <property type="entry name" value="TLDC"/>
    <property type="match status" value="1"/>
</dbReference>
<dbReference type="InterPro" id="IPR006571">
    <property type="entry name" value="TLDc_dom"/>
</dbReference>
<evidence type="ECO:0000259" key="2">
    <source>
        <dbReference type="PROSITE" id="PS51886"/>
    </source>
</evidence>
<keyword evidence="1" id="KW-0812">Transmembrane</keyword>
<feature type="non-terminal residue" evidence="3">
    <location>
        <position position="311"/>
    </location>
</feature>